<dbReference type="InterPro" id="IPR003829">
    <property type="entry name" value="Pirin_N_dom"/>
</dbReference>
<feature type="domain" description="Pirin N-terminal" evidence="3">
    <location>
        <begin position="38"/>
        <end position="140"/>
    </location>
</feature>
<evidence type="ECO:0000256" key="1">
    <source>
        <dbReference type="ARBA" id="ARBA00008416"/>
    </source>
</evidence>
<name>A0ABP8IB40_9GAMM</name>
<dbReference type="RefSeq" id="WP_345291282.1">
    <property type="nucleotide sequence ID" value="NZ_BAABFV010000001.1"/>
</dbReference>
<organism evidence="5 6">
    <name type="scientific">Kangiella marina</name>
    <dbReference type="NCBI Taxonomy" id="1079178"/>
    <lineage>
        <taxon>Bacteria</taxon>
        <taxon>Pseudomonadati</taxon>
        <taxon>Pseudomonadota</taxon>
        <taxon>Gammaproteobacteria</taxon>
        <taxon>Kangiellales</taxon>
        <taxon>Kangiellaceae</taxon>
        <taxon>Kangiella</taxon>
    </lineage>
</organism>
<evidence type="ECO:0000259" key="3">
    <source>
        <dbReference type="Pfam" id="PF02678"/>
    </source>
</evidence>
<evidence type="ECO:0000256" key="2">
    <source>
        <dbReference type="RuleBase" id="RU003457"/>
    </source>
</evidence>
<proteinExistence type="inferred from homology"/>
<dbReference type="CDD" id="cd02909">
    <property type="entry name" value="cupin_pirin_N"/>
    <property type="match status" value="1"/>
</dbReference>
<feature type="domain" description="Pirin C-terminal" evidence="4">
    <location>
        <begin position="194"/>
        <end position="289"/>
    </location>
</feature>
<dbReference type="PIRSF" id="PIRSF006232">
    <property type="entry name" value="Pirin"/>
    <property type="match status" value="1"/>
</dbReference>
<dbReference type="CDD" id="cd02247">
    <property type="entry name" value="cupin_pirin_C"/>
    <property type="match status" value="1"/>
</dbReference>
<dbReference type="PANTHER" id="PTHR13903:SF8">
    <property type="entry name" value="PIRIN"/>
    <property type="match status" value="1"/>
</dbReference>
<protein>
    <submittedName>
        <fullName evidence="5">Pirin family protein</fullName>
    </submittedName>
</protein>
<comment type="similarity">
    <text evidence="1 2">Belongs to the pirin family.</text>
</comment>
<dbReference type="EMBL" id="BAABFV010000001">
    <property type="protein sequence ID" value="GAA4354888.1"/>
    <property type="molecule type" value="Genomic_DNA"/>
</dbReference>
<dbReference type="SUPFAM" id="SSF51182">
    <property type="entry name" value="RmlC-like cupins"/>
    <property type="match status" value="1"/>
</dbReference>
<comment type="caution">
    <text evidence="5">The sequence shown here is derived from an EMBL/GenBank/DDBJ whole genome shotgun (WGS) entry which is preliminary data.</text>
</comment>
<evidence type="ECO:0000313" key="5">
    <source>
        <dbReference type="EMBL" id="GAA4354888.1"/>
    </source>
</evidence>
<dbReference type="Pfam" id="PF05726">
    <property type="entry name" value="Pirin_C"/>
    <property type="match status" value="1"/>
</dbReference>
<dbReference type="InterPro" id="IPR008778">
    <property type="entry name" value="Pirin_C_dom"/>
</dbReference>
<sequence length="303" mass="33590">MSNLLQSKPDAECTDQPCSSIKQIIEPKEKDLGGFCVRRLFPAVGAKSVGPWVFFDHMGPATFSPGDGVNVRPHPHIGIATVTYVFEGEILHRDSLGSYQTITPGDINLMVAGKGIVHSERERPEVTQLPHELNGLQLWMALPIDSEEIEPEFHHYPSSTIPTVTLNGIKVRVMMGSAYGVKSPVKTFAETLYLECLLEPKDSLPMPKAEELAVYVAKGAIEIDGVVVEEYSMAVLNPTENLEIKSLNSSRVAIIGGENLGKRFMEWNFVSSSKERIEQAKRDWKEGRFPKVTGDEEEFIPLP</sequence>
<dbReference type="InterPro" id="IPR014710">
    <property type="entry name" value="RmlC-like_jellyroll"/>
</dbReference>
<dbReference type="Gene3D" id="2.60.120.10">
    <property type="entry name" value="Jelly Rolls"/>
    <property type="match status" value="2"/>
</dbReference>
<accession>A0ABP8IB40</accession>
<evidence type="ECO:0000313" key="6">
    <source>
        <dbReference type="Proteomes" id="UP001501011"/>
    </source>
</evidence>
<gene>
    <name evidence="5" type="ORF">GCM10023151_01380</name>
</gene>
<dbReference type="Pfam" id="PF02678">
    <property type="entry name" value="Pirin"/>
    <property type="match status" value="1"/>
</dbReference>
<dbReference type="InterPro" id="IPR012093">
    <property type="entry name" value="Pirin"/>
</dbReference>
<dbReference type="InterPro" id="IPR011051">
    <property type="entry name" value="RmlC_Cupin_sf"/>
</dbReference>
<reference evidence="6" key="1">
    <citation type="journal article" date="2019" name="Int. J. Syst. Evol. Microbiol.">
        <title>The Global Catalogue of Microorganisms (GCM) 10K type strain sequencing project: providing services to taxonomists for standard genome sequencing and annotation.</title>
        <authorList>
            <consortium name="The Broad Institute Genomics Platform"/>
            <consortium name="The Broad Institute Genome Sequencing Center for Infectious Disease"/>
            <person name="Wu L."/>
            <person name="Ma J."/>
        </authorList>
    </citation>
    <scope>NUCLEOTIDE SEQUENCE [LARGE SCALE GENOMIC DNA]</scope>
    <source>
        <strain evidence="6">JCM 17728</strain>
    </source>
</reference>
<dbReference type="Proteomes" id="UP001501011">
    <property type="component" value="Unassembled WGS sequence"/>
</dbReference>
<keyword evidence="6" id="KW-1185">Reference proteome</keyword>
<evidence type="ECO:0000259" key="4">
    <source>
        <dbReference type="Pfam" id="PF05726"/>
    </source>
</evidence>
<dbReference type="PANTHER" id="PTHR13903">
    <property type="entry name" value="PIRIN-RELATED"/>
    <property type="match status" value="1"/>
</dbReference>